<comment type="subcellular location">
    <subcellularLocation>
        <location evidence="1">Cell membrane</location>
        <topology evidence="1">Peripheral membrane protein</topology>
        <orientation evidence="1">Cytoplasmic side</orientation>
    </subcellularLocation>
</comment>
<accession>A0AAY4DSJ3</accession>
<protein>
    <recommendedName>
        <fullName evidence="4">Class II aldolase/adducin N-terminal domain-containing protein</fullName>
    </recommendedName>
</protein>
<dbReference type="Proteomes" id="UP000694580">
    <property type="component" value="Chromosome 2"/>
</dbReference>
<evidence type="ECO:0000313" key="5">
    <source>
        <dbReference type="Ensembl" id="ENSDCDP00010047386.1"/>
    </source>
</evidence>
<dbReference type="InterPro" id="IPR051017">
    <property type="entry name" value="Aldolase-II_Adducin_sf"/>
</dbReference>
<dbReference type="PANTHER" id="PTHR10672:SF5">
    <property type="entry name" value="GAMMA-ADDUCIN"/>
    <property type="match status" value="1"/>
</dbReference>
<dbReference type="GeneTree" id="ENSGT00940000155257"/>
<evidence type="ECO:0000256" key="2">
    <source>
        <dbReference type="ARBA" id="ARBA00006274"/>
    </source>
</evidence>
<comment type="similarity">
    <text evidence="2">Belongs to the aldolase class II family. Adducin subfamily.</text>
</comment>
<dbReference type="GO" id="GO:0051015">
    <property type="term" value="F:actin filament binding"/>
    <property type="evidence" value="ECO:0007669"/>
    <property type="project" value="TreeGrafter"/>
</dbReference>
<dbReference type="GO" id="GO:0014069">
    <property type="term" value="C:postsynaptic density"/>
    <property type="evidence" value="ECO:0007669"/>
    <property type="project" value="TreeGrafter"/>
</dbReference>
<feature type="compositionally biased region" description="Low complexity" evidence="3">
    <location>
        <begin position="576"/>
        <end position="585"/>
    </location>
</feature>
<feature type="compositionally biased region" description="Acidic residues" evidence="3">
    <location>
        <begin position="555"/>
        <end position="568"/>
    </location>
</feature>
<reference evidence="5 6" key="1">
    <citation type="submission" date="2020-06" db="EMBL/GenBank/DDBJ databases">
        <authorList>
            <consortium name="Wellcome Sanger Institute Data Sharing"/>
        </authorList>
    </citation>
    <scope>NUCLEOTIDE SEQUENCE [LARGE SCALE GENOMIC DNA]</scope>
</reference>
<feature type="domain" description="Class II aldolase/adducin N-terminal" evidence="4">
    <location>
        <begin position="118"/>
        <end position="298"/>
    </location>
</feature>
<dbReference type="SMART" id="SM01007">
    <property type="entry name" value="Aldolase_II"/>
    <property type="match status" value="1"/>
</dbReference>
<dbReference type="PANTHER" id="PTHR10672">
    <property type="entry name" value="ADDUCIN"/>
    <property type="match status" value="1"/>
</dbReference>
<proteinExistence type="inferred from homology"/>
<feature type="region of interest" description="Disordered" evidence="3">
    <location>
        <begin position="514"/>
        <end position="536"/>
    </location>
</feature>
<evidence type="ECO:0000256" key="3">
    <source>
        <dbReference type="SAM" id="MobiDB-lite"/>
    </source>
</evidence>
<dbReference type="InterPro" id="IPR001303">
    <property type="entry name" value="Aldolase_II/adducin_N"/>
</dbReference>
<keyword evidence="6" id="KW-1185">Reference proteome</keyword>
<feature type="compositionally biased region" description="Polar residues" evidence="3">
    <location>
        <begin position="631"/>
        <end position="643"/>
    </location>
</feature>
<evidence type="ECO:0000256" key="1">
    <source>
        <dbReference type="ARBA" id="ARBA00004413"/>
    </source>
</evidence>
<evidence type="ECO:0000313" key="6">
    <source>
        <dbReference type="Proteomes" id="UP000694580"/>
    </source>
</evidence>
<gene>
    <name evidence="5" type="primary">add3b</name>
</gene>
<reference evidence="5" key="2">
    <citation type="submission" date="2025-08" db="UniProtKB">
        <authorList>
            <consortium name="Ensembl"/>
        </authorList>
    </citation>
    <scope>IDENTIFICATION</scope>
</reference>
<feature type="compositionally biased region" description="Basic residues" evidence="3">
    <location>
        <begin position="661"/>
        <end position="672"/>
    </location>
</feature>
<dbReference type="GO" id="GO:0051016">
    <property type="term" value="P:barbed-end actin filament capping"/>
    <property type="evidence" value="ECO:0007669"/>
    <property type="project" value="TreeGrafter"/>
</dbReference>
<dbReference type="AlphaFoldDB" id="A0AAY4DSJ3"/>
<dbReference type="RefSeq" id="XP_028821738.1">
    <property type="nucleotide sequence ID" value="XM_028965905.1"/>
</dbReference>
<dbReference type="GeneID" id="114773707"/>
<dbReference type="Ensembl" id="ENSDCDT00010057615.1">
    <property type="protein sequence ID" value="ENSDCDP00010047386.1"/>
    <property type="gene ID" value="ENSDCDG00010028414.1"/>
</dbReference>
<dbReference type="InterPro" id="IPR036409">
    <property type="entry name" value="Aldolase_II/adducin_N_sf"/>
</dbReference>
<feature type="region of interest" description="Disordered" evidence="3">
    <location>
        <begin position="549"/>
        <end position="586"/>
    </location>
</feature>
<dbReference type="GO" id="GO:0005886">
    <property type="term" value="C:plasma membrane"/>
    <property type="evidence" value="ECO:0007669"/>
    <property type="project" value="UniProtKB-SubCell"/>
</dbReference>
<dbReference type="Gene3D" id="3.40.225.10">
    <property type="entry name" value="Class II aldolase/adducin N-terminal domain"/>
    <property type="match status" value="1"/>
</dbReference>
<dbReference type="SUPFAM" id="SSF53639">
    <property type="entry name" value="AraD/HMP-PK domain-like"/>
    <property type="match status" value="1"/>
</dbReference>
<organism evidence="5 6">
    <name type="scientific">Denticeps clupeoides</name>
    <name type="common">denticle herring</name>
    <dbReference type="NCBI Taxonomy" id="299321"/>
    <lineage>
        <taxon>Eukaryota</taxon>
        <taxon>Metazoa</taxon>
        <taxon>Chordata</taxon>
        <taxon>Craniata</taxon>
        <taxon>Vertebrata</taxon>
        <taxon>Euteleostomi</taxon>
        <taxon>Actinopterygii</taxon>
        <taxon>Neopterygii</taxon>
        <taxon>Teleostei</taxon>
        <taxon>Clupei</taxon>
        <taxon>Clupeiformes</taxon>
        <taxon>Denticipitoidei</taxon>
        <taxon>Denticipitidae</taxon>
        <taxon>Denticeps</taxon>
    </lineage>
</organism>
<reference evidence="5" key="3">
    <citation type="submission" date="2025-09" db="UniProtKB">
        <authorList>
            <consortium name="Ensembl"/>
        </authorList>
    </citation>
    <scope>IDENTIFICATION</scope>
</reference>
<dbReference type="GO" id="GO:0005856">
    <property type="term" value="C:cytoskeleton"/>
    <property type="evidence" value="ECO:0007669"/>
    <property type="project" value="TreeGrafter"/>
</dbReference>
<name>A0AAY4DSJ3_9TELE</name>
<dbReference type="Pfam" id="PF00596">
    <property type="entry name" value="Aldolase_II"/>
    <property type="match status" value="1"/>
</dbReference>
<evidence type="ECO:0000259" key="4">
    <source>
        <dbReference type="SMART" id="SM01007"/>
    </source>
</evidence>
<feature type="region of interest" description="Disordered" evidence="3">
    <location>
        <begin position="629"/>
        <end position="672"/>
    </location>
</feature>
<sequence length="672" mass="73872">MSVCVRAGGLPVPTTLDLGNVSRRDNNDDEGFLGARSPDLQTELNLAEQEKRVTHSLHSPVFKAELEGVLGQLNKGNELLTHITQIVNSQGHGGVCVVNDLFATDRCGYSRLERQARCKLASLYRLLHLYNWTSLTHCYSTVRASRESEHILLLPVGLCFAEATAANLMKVDMLGSVLDGGSSGLASLCSSFSLHAHVYCCRPDIRCVIHTHTPAVAAVSSMKCGILPISHEAFLLGKVAYFSLTGSDVEERAELQAALGTTAKVVVLRGHGVLALGESLEEAFHYIYHCQLACDIQVKALSCAGGMDKLFLLDAEKNPPSTPCLTHPPSPCVEREDAQMEWRTGEAEFESLMRLLDNLGYRTGYPYRHPVVKEALRHRNEVEIPATVTTTGLEEEDVFVWRPVNFLLERQQRERARWLNSPNCYLKVNVPENSANGETSPRTRTVWKKTAEIGSGGGTPIKIEDPNQFVPLNTNPTEVLVKRNQIRDQHWVDMMTAGPRSQLLAGIEVDKKPGPAFIYDDEDQAEPLPPNPFSQSDAELEEYKNSVAQQLSQQDDADDDATDADEITTYDGSTISLSLSPLSSPAKEVAEVLGESLSETLAETPIEPDEEMSVSITSLSINKEMDVVIATSPSPETTDSPEAQSKPTKKKKKFCTPSFLRKSKKKDKQGES</sequence>